<dbReference type="Pfam" id="PF14111">
    <property type="entry name" value="DUF4283"/>
    <property type="match status" value="1"/>
</dbReference>
<dbReference type="InterPro" id="IPR040256">
    <property type="entry name" value="At4g02000-like"/>
</dbReference>
<name>A0ABR0X8G0_REHGL</name>
<feature type="compositionally biased region" description="Polar residues" evidence="1">
    <location>
        <begin position="699"/>
        <end position="726"/>
    </location>
</feature>
<evidence type="ECO:0000313" key="4">
    <source>
        <dbReference type="Proteomes" id="UP001318860"/>
    </source>
</evidence>
<accession>A0ABR0X8G0</accession>
<dbReference type="PANTHER" id="PTHR31286:SF179">
    <property type="entry name" value="RNASE H TYPE-1 DOMAIN-CONTAINING PROTEIN"/>
    <property type="match status" value="1"/>
</dbReference>
<sequence length="772" mass="84232">MTDPLSSPPEGHVTPDIPPTPKSYANVAGSSSSSQINLSFDPKKIVPIGISENEEGQKALSFSSLETDRLAAAWRLTLIGKFSFAIPHAQAIAKGLSSLGIKGPFSWSFANHSHIIIKLQVEEDYTRLWMETIWMIGECPMRILKWTPDFNPKMEAPLAPVWIRLPGLPIQFFDYHALYAICKELGNPLQVDLPTARKTRLSLARVCLELNLQHERTEEIILKFGDTMHVQKIIYERVPSYCNYCKHIGHGEEDCYMNGNKAKPPPPVRRPGRRRGVERMVPGGNNGDMNKAKGTLVNSNGSEPSKNLPSNSYMADTGNPEKTPSNQTQWVEKNKGSRVTGFLNKEVMSQAKKTSHIYFDSKEDSSHNQFSILECHGIEPSDDPIEIINVQDQSKGSNLPAKNQGDVPIPTACAHDILENGTHFVNGSKNTRLDNKERCSTFLNTNKDNLDDECASRHDLDGIEKGDFIPPIVNGLSKFPMDSTQTFSAIVADKQTHAHNLCVSHATKDCLLGPPAFSNLVFNSIGSQMNCQATKEINLGSETFCNINGAAFTGNHLLEEGEIGGAALLGNKSNIAASFDGQEYLHMATSSLIHANLVENPLQAFKLNIDNNMGPSIISNPTAPLNLVPHGLTSPFFNSAHNGQLGHTTHHSNRSTASSVSLRQHACGAENLGQGCCLNEAQISSSSPAQESSAVYEPLSNSCTPPRRSTASSPTNLTDQAHTAESSLPPNVAAILNPVHAIVEENTAHFLKDARILISLLILNSLEKKTKL</sequence>
<evidence type="ECO:0000313" key="3">
    <source>
        <dbReference type="EMBL" id="KAK6155041.1"/>
    </source>
</evidence>
<feature type="region of interest" description="Disordered" evidence="1">
    <location>
        <begin position="688"/>
        <end position="726"/>
    </location>
</feature>
<dbReference type="InterPro" id="IPR025558">
    <property type="entry name" value="DUF4283"/>
</dbReference>
<feature type="region of interest" description="Disordered" evidence="1">
    <location>
        <begin position="259"/>
        <end position="331"/>
    </location>
</feature>
<evidence type="ECO:0000259" key="2">
    <source>
        <dbReference type="Pfam" id="PF14111"/>
    </source>
</evidence>
<organism evidence="3 4">
    <name type="scientific">Rehmannia glutinosa</name>
    <name type="common">Chinese foxglove</name>
    <dbReference type="NCBI Taxonomy" id="99300"/>
    <lineage>
        <taxon>Eukaryota</taxon>
        <taxon>Viridiplantae</taxon>
        <taxon>Streptophyta</taxon>
        <taxon>Embryophyta</taxon>
        <taxon>Tracheophyta</taxon>
        <taxon>Spermatophyta</taxon>
        <taxon>Magnoliopsida</taxon>
        <taxon>eudicotyledons</taxon>
        <taxon>Gunneridae</taxon>
        <taxon>Pentapetalae</taxon>
        <taxon>asterids</taxon>
        <taxon>lamiids</taxon>
        <taxon>Lamiales</taxon>
        <taxon>Orobanchaceae</taxon>
        <taxon>Rehmannieae</taxon>
        <taxon>Rehmannia</taxon>
    </lineage>
</organism>
<dbReference type="Proteomes" id="UP001318860">
    <property type="component" value="Unassembled WGS sequence"/>
</dbReference>
<keyword evidence="4" id="KW-1185">Reference proteome</keyword>
<comment type="caution">
    <text evidence="3">The sequence shown here is derived from an EMBL/GenBank/DDBJ whole genome shotgun (WGS) entry which is preliminary data.</text>
</comment>
<feature type="compositionally biased region" description="Polar residues" evidence="1">
    <location>
        <begin position="296"/>
        <end position="331"/>
    </location>
</feature>
<feature type="region of interest" description="Disordered" evidence="1">
    <location>
        <begin position="1"/>
        <end position="35"/>
    </location>
</feature>
<gene>
    <name evidence="3" type="ORF">DH2020_009289</name>
</gene>
<proteinExistence type="predicted"/>
<protein>
    <recommendedName>
        <fullName evidence="2">DUF4283 domain-containing protein</fullName>
    </recommendedName>
</protein>
<feature type="domain" description="DUF4283" evidence="2">
    <location>
        <begin position="71"/>
        <end position="153"/>
    </location>
</feature>
<reference evidence="3 4" key="1">
    <citation type="journal article" date="2021" name="Comput. Struct. Biotechnol. J.">
        <title>De novo genome assembly of the potent medicinal plant Rehmannia glutinosa using nanopore technology.</title>
        <authorList>
            <person name="Ma L."/>
            <person name="Dong C."/>
            <person name="Song C."/>
            <person name="Wang X."/>
            <person name="Zheng X."/>
            <person name="Niu Y."/>
            <person name="Chen S."/>
            <person name="Feng W."/>
        </authorList>
    </citation>
    <scope>NUCLEOTIDE SEQUENCE [LARGE SCALE GENOMIC DNA]</scope>
    <source>
        <strain evidence="3">DH-2019</strain>
    </source>
</reference>
<dbReference type="PANTHER" id="PTHR31286">
    <property type="entry name" value="GLYCINE-RICH CELL WALL STRUCTURAL PROTEIN 1.8-LIKE"/>
    <property type="match status" value="1"/>
</dbReference>
<evidence type="ECO:0000256" key="1">
    <source>
        <dbReference type="SAM" id="MobiDB-lite"/>
    </source>
</evidence>
<dbReference type="EMBL" id="JABTTQ020000005">
    <property type="protein sequence ID" value="KAK6155041.1"/>
    <property type="molecule type" value="Genomic_DNA"/>
</dbReference>